<evidence type="ECO:0000256" key="3">
    <source>
        <dbReference type="ARBA" id="ARBA00022679"/>
    </source>
</evidence>
<evidence type="ECO:0000313" key="9">
    <source>
        <dbReference type="Proteomes" id="UP001596303"/>
    </source>
</evidence>
<protein>
    <submittedName>
        <fullName evidence="8">Glycosyltransferase family 2 protein</fullName>
    </submittedName>
</protein>
<feature type="transmembrane region" description="Helical" evidence="7">
    <location>
        <begin position="424"/>
        <end position="442"/>
    </location>
</feature>
<keyword evidence="9" id="KW-1185">Reference proteome</keyword>
<keyword evidence="2" id="KW-0328">Glycosyltransferase</keyword>
<name>A0ABW1SBH6_9PROT</name>
<feature type="transmembrane region" description="Helical" evidence="7">
    <location>
        <begin position="67"/>
        <end position="89"/>
    </location>
</feature>
<evidence type="ECO:0000256" key="4">
    <source>
        <dbReference type="ARBA" id="ARBA00022692"/>
    </source>
</evidence>
<dbReference type="InterPro" id="IPR029044">
    <property type="entry name" value="Nucleotide-diphossugar_trans"/>
</dbReference>
<evidence type="ECO:0000313" key="8">
    <source>
        <dbReference type="EMBL" id="MFC6199017.1"/>
    </source>
</evidence>
<dbReference type="InterPro" id="IPR050321">
    <property type="entry name" value="Glycosyltr_2/OpgH_subfam"/>
</dbReference>
<evidence type="ECO:0000256" key="6">
    <source>
        <dbReference type="ARBA" id="ARBA00023136"/>
    </source>
</evidence>
<evidence type="ECO:0000256" key="5">
    <source>
        <dbReference type="ARBA" id="ARBA00022989"/>
    </source>
</evidence>
<dbReference type="SUPFAM" id="SSF53448">
    <property type="entry name" value="Nucleotide-diphospho-sugar transferases"/>
    <property type="match status" value="1"/>
</dbReference>
<dbReference type="Gene3D" id="3.90.550.10">
    <property type="entry name" value="Spore Coat Polysaccharide Biosynthesis Protein SpsA, Chain A"/>
    <property type="match status" value="1"/>
</dbReference>
<evidence type="ECO:0000256" key="2">
    <source>
        <dbReference type="ARBA" id="ARBA00022676"/>
    </source>
</evidence>
<keyword evidence="3" id="KW-0808">Transferase</keyword>
<feature type="transmembrane region" description="Helical" evidence="7">
    <location>
        <begin position="95"/>
        <end position="112"/>
    </location>
</feature>
<keyword evidence="5 7" id="KW-1133">Transmembrane helix</keyword>
<feature type="transmembrane region" description="Helical" evidence="7">
    <location>
        <begin position="385"/>
        <end position="412"/>
    </location>
</feature>
<dbReference type="RefSeq" id="WP_377379732.1">
    <property type="nucleotide sequence ID" value="NZ_JBHSSW010000017.1"/>
</dbReference>
<accession>A0ABW1SBH6</accession>
<keyword evidence="4 7" id="KW-0812">Transmembrane</keyword>
<gene>
    <name evidence="8" type="ORF">ACFQDM_13060</name>
</gene>
<dbReference type="PANTHER" id="PTHR43867:SF2">
    <property type="entry name" value="CELLULOSE SYNTHASE CATALYTIC SUBUNIT A [UDP-FORMING]"/>
    <property type="match status" value="1"/>
</dbReference>
<dbReference type="Pfam" id="PF13641">
    <property type="entry name" value="Glyco_tranf_2_3"/>
    <property type="match status" value="1"/>
</dbReference>
<comment type="subcellular location">
    <subcellularLocation>
        <location evidence="1">Membrane</location>
        <topology evidence="1">Multi-pass membrane protein</topology>
    </subcellularLocation>
</comment>
<dbReference type="Proteomes" id="UP001596303">
    <property type="component" value="Unassembled WGS sequence"/>
</dbReference>
<comment type="caution">
    <text evidence="8">The sequence shown here is derived from an EMBL/GenBank/DDBJ whole genome shotgun (WGS) entry which is preliminary data.</text>
</comment>
<organism evidence="8 9">
    <name type="scientific">Ponticaulis profundi</name>
    <dbReference type="NCBI Taxonomy" id="2665222"/>
    <lineage>
        <taxon>Bacteria</taxon>
        <taxon>Pseudomonadati</taxon>
        <taxon>Pseudomonadota</taxon>
        <taxon>Alphaproteobacteria</taxon>
        <taxon>Hyphomonadales</taxon>
        <taxon>Hyphomonadaceae</taxon>
        <taxon>Ponticaulis</taxon>
    </lineage>
</organism>
<dbReference type="EMBL" id="JBHSSW010000017">
    <property type="protein sequence ID" value="MFC6199017.1"/>
    <property type="molecule type" value="Genomic_DNA"/>
</dbReference>
<reference evidence="9" key="1">
    <citation type="journal article" date="2019" name="Int. J. Syst. Evol. Microbiol.">
        <title>The Global Catalogue of Microorganisms (GCM) 10K type strain sequencing project: providing services to taxonomists for standard genome sequencing and annotation.</title>
        <authorList>
            <consortium name="The Broad Institute Genomics Platform"/>
            <consortium name="The Broad Institute Genome Sequencing Center for Infectious Disease"/>
            <person name="Wu L."/>
            <person name="Ma J."/>
        </authorList>
    </citation>
    <scope>NUCLEOTIDE SEQUENCE [LARGE SCALE GENOMIC DNA]</scope>
    <source>
        <strain evidence="9">CGMCC-1.15741</strain>
    </source>
</reference>
<evidence type="ECO:0000256" key="7">
    <source>
        <dbReference type="SAM" id="Phobius"/>
    </source>
</evidence>
<evidence type="ECO:0000256" key="1">
    <source>
        <dbReference type="ARBA" id="ARBA00004141"/>
    </source>
</evidence>
<sequence>MQSRHRARLVRKARRRQPAKCFFVPASEAARRIEHAELFLSRHHSAASCMHGLNAFQKGLLKRLGMVLGLILLLKPGLLFLIGCVLAFAAFLAVMSFRIVIAIAGFVVRPALQVIEHFTGRRETNWPPYTVLVPVYRELAVIEGLVSALMAIDYPKHLLDIQILIEADDVAMRELLEQMSLPSQFRIIVIPKGRIQTKPRALNYGLSLARGDYVAIYDAEDHMSPDQLKAAVRTFRAARANGRKRQLACVQAPLIPDNGDEAWIARQFELEYFVHFGLIVPGLTAFDMPVMLGGTSNHLDRNVLEAIGGWDPYNVTEDADLGLRLAAHGYRVGAIWSPTYEEAPVRLKQWVNQRSRWIKGFMQTFGVFSRHPFEHMRALGVVRWISAYLLLGGSVLSAVFHGPIAIVFLLILLVPGWRPPDYALLFYLTGLSVHAVTTLATLRSFTLFRLLALATAPLYWPLQTAAAIKALVELWRAPFFWDKTEHGLSPNVQRRVRLRQLAMQARREA</sequence>
<dbReference type="PANTHER" id="PTHR43867">
    <property type="entry name" value="CELLULOSE SYNTHASE CATALYTIC SUBUNIT A [UDP-FORMING]"/>
    <property type="match status" value="1"/>
</dbReference>
<keyword evidence="6 7" id="KW-0472">Membrane</keyword>
<proteinExistence type="predicted"/>